<protein>
    <submittedName>
        <fullName evidence="6">Col_cuticle_N domain-containing protein</fullName>
    </submittedName>
</protein>
<dbReference type="OMA" id="HITFVDR"/>
<reference evidence="4 5" key="2">
    <citation type="submission" date="2018-11" db="EMBL/GenBank/DDBJ databases">
        <authorList>
            <consortium name="Pathogen Informatics"/>
        </authorList>
    </citation>
    <scope>NUCLEOTIDE SEQUENCE [LARGE SCALE GENOMIC DNA]</scope>
    <source>
        <strain evidence="4 5">MHpl1</strain>
    </source>
</reference>
<dbReference type="WBParaSite" id="HPLM_0001330801-mRNA-1">
    <property type="protein sequence ID" value="HPLM_0001330801-mRNA-1"/>
    <property type="gene ID" value="HPLM_0001330801"/>
</dbReference>
<feature type="transmembrane region" description="Helical" evidence="3">
    <location>
        <begin position="12"/>
        <end position="39"/>
    </location>
</feature>
<keyword evidence="3" id="KW-0812">Transmembrane</keyword>
<feature type="region of interest" description="Disordered" evidence="2">
    <location>
        <begin position="496"/>
        <end position="540"/>
    </location>
</feature>
<feature type="region of interest" description="Disordered" evidence="2">
    <location>
        <begin position="200"/>
        <end position="325"/>
    </location>
</feature>
<feature type="region of interest" description="Disordered" evidence="2">
    <location>
        <begin position="952"/>
        <end position="975"/>
    </location>
</feature>
<dbReference type="AlphaFoldDB" id="A0A158QPU7"/>
<evidence type="ECO:0000256" key="1">
    <source>
        <dbReference type="ARBA" id="ARBA00022737"/>
    </source>
</evidence>
<gene>
    <name evidence="4" type="ORF">HPLM_LOCUS13300</name>
</gene>
<evidence type="ECO:0000313" key="6">
    <source>
        <dbReference type="WBParaSite" id="HPLM_0001330801-mRNA-1"/>
    </source>
</evidence>
<sequence length="1012" mass="109368">MMPMETAWKGLQVISSVTIAMSIGAVVVISNVIFVPIVWNEISLTWNQLEQQLNDVEAIRISIKKALDTLPVELTRQARDLARQRLDDETMESSTKPDSTLTRRRRTHRKREKVGRHTSRKLTLRESKLIDLSGSGGQCVCSLENKCPTGPPGPPGQNGEDGSPGKRGTPGMKGLHSMDVTAQHIFAGCLVCPAGPEGAPGERGQIGIPGPKGAPGLHGLPGRNGAPGSPGDIGPPGKPGKTGNAGEAGPRGMDGMVSEGLPGVKGKPGSRGPRGKRGDHGKNISVKGDAGPQGRAGDEGVPGLRGPEGPPGAMGLPGTPGVSPDCDCKQIRGHQSAQRHLRVHLLENQDRDAHLASVLSSLKTIKSADRSSERSSEEEELLPGEGSGEESEIATTTQPNDVVEEGPIQDFKEMKEENEAADNVHESSTTASISLPEEQNGADVGLAAEMPVIELTSEKITSPTETDTDPLPSLGTELPSQGIYDILVKVPTRTSKANGDVHRARKTGRKPIRKPPGHSRFPQPHLNVKHLSGNRNRKGVKKFKVDGDAGAVESEAGKSGQFSKPAFDIGMVFAARERKRKRLLAQRGKLVHREQSKRLRNTATNTTFNQRSPKNQINPNVDLIILPRPALTAFPVRNPTISIFNTLTNDIRTESSSGTLQQPQRAFGPPTSQQRISIPLVTPSEGEIPVRDDVERRLYAVENELRSVADVRKRSSDEQASSGHLEEGNWRSSSQSLGGSEVPLPSEVIAPLKIDIDKELGLGMTGKIRESEYALPVGLPSKIAMIYSTEPEEHKGGSDTIQEQSLDKNLVEGYVLPIDKIMDKRNSIVDLGFFTPWNAGKRRIHILLDRDSQNPSNGYVGITSRSHTESERIPAKEHITFVDRAPYSPLARARAIIGDIPSPEAEEAVEAKSSDIKRFHVSELVSDKNRRGYLHTGTKLVRVSTGNVAKKQSIGGKKKTSLAASKRKSFTPSSKKHAEIMPEFVGGRKGYEAIGRVQNSPNVWKIETMRLL</sequence>
<evidence type="ECO:0000313" key="4">
    <source>
        <dbReference type="EMBL" id="VDO48523.1"/>
    </source>
</evidence>
<keyword evidence="3" id="KW-1133">Transmembrane helix</keyword>
<keyword evidence="5" id="KW-1185">Reference proteome</keyword>
<feature type="compositionally biased region" description="Basic and acidic residues" evidence="2">
    <location>
        <begin position="366"/>
        <end position="375"/>
    </location>
</feature>
<evidence type="ECO:0000313" key="5">
    <source>
        <dbReference type="Proteomes" id="UP000268014"/>
    </source>
</evidence>
<feature type="compositionally biased region" description="Basic residues" evidence="2">
    <location>
        <begin position="503"/>
        <end position="517"/>
    </location>
</feature>
<reference evidence="6" key="1">
    <citation type="submission" date="2016-04" db="UniProtKB">
        <authorList>
            <consortium name="WormBaseParasite"/>
        </authorList>
    </citation>
    <scope>IDENTIFICATION</scope>
</reference>
<feature type="region of interest" description="Disordered" evidence="2">
    <location>
        <begin position="364"/>
        <end position="404"/>
    </location>
</feature>
<evidence type="ECO:0000256" key="2">
    <source>
        <dbReference type="SAM" id="MobiDB-lite"/>
    </source>
</evidence>
<dbReference type="PANTHER" id="PTHR24637">
    <property type="entry name" value="COLLAGEN"/>
    <property type="match status" value="1"/>
</dbReference>
<feature type="region of interest" description="Disordered" evidence="2">
    <location>
        <begin position="149"/>
        <end position="175"/>
    </location>
</feature>
<feature type="compositionally biased region" description="Acidic residues" evidence="2">
    <location>
        <begin position="376"/>
        <end position="392"/>
    </location>
</feature>
<feature type="region of interest" description="Disordered" evidence="2">
    <location>
        <begin position="417"/>
        <end position="438"/>
    </location>
</feature>
<dbReference type="EMBL" id="UZAF01018153">
    <property type="protein sequence ID" value="VDO48523.1"/>
    <property type="molecule type" value="Genomic_DNA"/>
</dbReference>
<feature type="compositionally biased region" description="Basic residues" evidence="2">
    <location>
        <begin position="956"/>
        <end position="969"/>
    </location>
</feature>
<proteinExistence type="predicted"/>
<name>A0A158QPU7_HAEPC</name>
<dbReference type="STRING" id="6290.A0A158QPU7"/>
<feature type="region of interest" description="Disordered" evidence="2">
    <location>
        <begin position="85"/>
        <end position="121"/>
    </location>
</feature>
<dbReference type="Pfam" id="PF01391">
    <property type="entry name" value="Collagen"/>
    <property type="match status" value="1"/>
</dbReference>
<feature type="compositionally biased region" description="Basic residues" evidence="2">
    <location>
        <begin position="102"/>
        <end position="121"/>
    </location>
</feature>
<keyword evidence="3" id="KW-0472">Membrane</keyword>
<feature type="region of interest" description="Disordered" evidence="2">
    <location>
        <begin position="710"/>
        <end position="742"/>
    </location>
</feature>
<feature type="compositionally biased region" description="Low complexity" evidence="2">
    <location>
        <begin position="262"/>
        <end position="271"/>
    </location>
</feature>
<dbReference type="InterPro" id="IPR008160">
    <property type="entry name" value="Collagen"/>
</dbReference>
<organism evidence="6">
    <name type="scientific">Haemonchus placei</name>
    <name type="common">Barber's pole worm</name>
    <dbReference type="NCBI Taxonomy" id="6290"/>
    <lineage>
        <taxon>Eukaryota</taxon>
        <taxon>Metazoa</taxon>
        <taxon>Ecdysozoa</taxon>
        <taxon>Nematoda</taxon>
        <taxon>Chromadorea</taxon>
        <taxon>Rhabditida</taxon>
        <taxon>Rhabditina</taxon>
        <taxon>Rhabditomorpha</taxon>
        <taxon>Strongyloidea</taxon>
        <taxon>Trichostrongylidae</taxon>
        <taxon>Haemonchus</taxon>
    </lineage>
</organism>
<dbReference type="Proteomes" id="UP000268014">
    <property type="component" value="Unassembled WGS sequence"/>
</dbReference>
<evidence type="ECO:0000256" key="3">
    <source>
        <dbReference type="SAM" id="Phobius"/>
    </source>
</evidence>
<accession>A0A158QPU7</accession>
<dbReference type="Gene3D" id="1.20.5.320">
    <property type="entry name" value="6-Phosphogluconate Dehydrogenase, domain 3"/>
    <property type="match status" value="1"/>
</dbReference>
<feature type="region of interest" description="Disordered" evidence="2">
    <location>
        <begin position="654"/>
        <end position="674"/>
    </location>
</feature>
<dbReference type="OrthoDB" id="6380629at2759"/>
<keyword evidence="1" id="KW-0677">Repeat</keyword>
<dbReference type="PANTHER" id="PTHR24637:SF417">
    <property type="entry name" value="COL_CUTICLE_N DOMAIN-CONTAINING PROTEIN"/>
    <property type="match status" value="1"/>
</dbReference>